<dbReference type="Pfam" id="PF06452">
    <property type="entry name" value="CBM9_1"/>
    <property type="match status" value="1"/>
</dbReference>
<name>A0A937XBP0_UNCEI</name>
<accession>A0A937XBP0</accession>
<sequence>MSRIGRSPTLTAGGWILALALGWPAGAAGLFAGFAPEDLEALDRAAEEVLPGGRHPQSVEARLLDPGAGVRVDGRLDDDAWRDAPPAGGFRQWDPERGAGASEETLFKVAYDGEALYFAVACLERDPGRITGTLSRRDQIAHSDYFAVFLDPYCDRETGYCFRVNPLGVQQDAYLYNDGESDGDWDAVWQAETWRDDDGWYAEVRIPFSAVRYRADSPAWGLQVSRHLYGRGETSAWVVWDRELAGFVSRFGSLEGLRGIPAPRRLEALPYVVARTTDPAAAGPETLDHFQNFGLDLKYGVTADLTLNAAIQPDFGQVEADPATLNLSPFETYFAEKRPFFVEGSRFFQHRRFDLFHSRRIGGGRANARIRYAAKLTGKTGGGISLAALAAGTDVTGDGRAHNFLRSGSCPASYWVGRIGKELPGARGSVNLMQTAALRGGSLAACGERGSRDAYTTGADAELLFRDRSFALGGSFVGSIVDAREVSGAAGGASPAICGSGGSLWFVKRGGKLRGQIYGGWETGRLDLNDLGYLQAPDEIEAGLWIGHQYTPDGGSRLFHRGSFNLNLQRGFLYEPRAGRDLHTGEEVWSYRRGHRALGGGNVNGWIQWRSFAESWFGVSANPEGCQRWDTRDRVLLAEGGWAAIPGGGPLIREPATWGGWLGGSSDTRRPLVVTLEGDYFDDQAGNATERIEAGLRWKQSNAMAHSLQACYRRRIDDTQHLANYENPGGGIGGVSYVYGDLRQEILHLTLRTSLLFSRNQSLEVYARPYMTVGDYRRARELARPDSYDLRPYQLGVFDVDCFDFAYSAVHVNAVYRWQYRPGSTIYLVWTHGRESWDQRGLPGRAGEFEGGLSTRALWRNEPENAFLVKVTYWMPV</sequence>
<dbReference type="Gene3D" id="2.60.40.1190">
    <property type="match status" value="1"/>
</dbReference>
<evidence type="ECO:0000313" key="4">
    <source>
        <dbReference type="Proteomes" id="UP000748308"/>
    </source>
</evidence>
<reference evidence="3" key="1">
    <citation type="submission" date="2019-03" db="EMBL/GenBank/DDBJ databases">
        <title>Lake Tanganyika Metagenome-Assembled Genomes (MAGs).</title>
        <authorList>
            <person name="Tran P."/>
        </authorList>
    </citation>
    <scope>NUCLEOTIDE SEQUENCE</scope>
    <source>
        <strain evidence="3">M_DeepCast_400m_m2_100</strain>
    </source>
</reference>
<dbReference type="Proteomes" id="UP000748308">
    <property type="component" value="Unassembled WGS sequence"/>
</dbReference>
<evidence type="ECO:0000259" key="1">
    <source>
        <dbReference type="Pfam" id="PF06452"/>
    </source>
</evidence>
<feature type="domain" description="DUF5916" evidence="2">
    <location>
        <begin position="652"/>
        <end position="875"/>
    </location>
</feature>
<dbReference type="AlphaFoldDB" id="A0A937XBP0"/>
<dbReference type="CDD" id="cd09618">
    <property type="entry name" value="CBM9_like_2"/>
    <property type="match status" value="1"/>
</dbReference>
<dbReference type="EMBL" id="VGIY01000134">
    <property type="protein sequence ID" value="MBM3317501.1"/>
    <property type="molecule type" value="Genomic_DNA"/>
</dbReference>
<comment type="caution">
    <text evidence="3">The sequence shown here is derived from an EMBL/GenBank/DDBJ whole genome shotgun (WGS) entry which is preliminary data.</text>
</comment>
<gene>
    <name evidence="3" type="ORF">FJY75_06570</name>
</gene>
<organism evidence="3 4">
    <name type="scientific">Eiseniibacteriota bacterium</name>
    <dbReference type="NCBI Taxonomy" id="2212470"/>
    <lineage>
        <taxon>Bacteria</taxon>
        <taxon>Candidatus Eiseniibacteriota</taxon>
    </lineage>
</organism>
<dbReference type="SUPFAM" id="SSF49344">
    <property type="entry name" value="CBD9-like"/>
    <property type="match status" value="1"/>
</dbReference>
<evidence type="ECO:0000259" key="2">
    <source>
        <dbReference type="Pfam" id="PF19313"/>
    </source>
</evidence>
<evidence type="ECO:0000313" key="3">
    <source>
        <dbReference type="EMBL" id="MBM3317501.1"/>
    </source>
</evidence>
<feature type="domain" description="Carbohydrate-binding" evidence="1">
    <location>
        <begin position="72"/>
        <end position="225"/>
    </location>
</feature>
<dbReference type="GO" id="GO:0016052">
    <property type="term" value="P:carbohydrate catabolic process"/>
    <property type="evidence" value="ECO:0007669"/>
    <property type="project" value="InterPro"/>
</dbReference>
<dbReference type="InterPro" id="IPR045670">
    <property type="entry name" value="DUF5916"/>
</dbReference>
<protein>
    <submittedName>
        <fullName evidence="3">Carbohydrate binding family 9 domain-containing protein</fullName>
    </submittedName>
</protein>
<dbReference type="GO" id="GO:0030246">
    <property type="term" value="F:carbohydrate binding"/>
    <property type="evidence" value="ECO:0007669"/>
    <property type="project" value="InterPro"/>
</dbReference>
<dbReference type="InterPro" id="IPR010502">
    <property type="entry name" value="Carb-bd_dom_fam9"/>
</dbReference>
<feature type="domain" description="DUF5916" evidence="2">
    <location>
        <begin position="263"/>
        <end position="365"/>
    </location>
</feature>
<proteinExistence type="predicted"/>
<feature type="domain" description="DUF5916" evidence="2">
    <location>
        <begin position="450"/>
        <end position="599"/>
    </location>
</feature>
<dbReference type="GO" id="GO:0004553">
    <property type="term" value="F:hydrolase activity, hydrolyzing O-glycosyl compounds"/>
    <property type="evidence" value="ECO:0007669"/>
    <property type="project" value="InterPro"/>
</dbReference>
<dbReference type="Pfam" id="PF19313">
    <property type="entry name" value="DUF5916"/>
    <property type="match status" value="3"/>
</dbReference>